<dbReference type="PANTHER" id="PTHR43510">
    <property type="entry name" value="AMINOTRANSFERASE FUNCTION, HYPOTHETICAL (EUROFUNG)"/>
    <property type="match status" value="1"/>
</dbReference>
<name>A0A1F5PKM6_9BACT</name>
<dbReference type="InterPro" id="IPR004838">
    <property type="entry name" value="NHTrfase_class1_PyrdxlP-BS"/>
</dbReference>
<dbReference type="Pfam" id="PF00155">
    <property type="entry name" value="Aminotran_1_2"/>
    <property type="match status" value="1"/>
</dbReference>
<keyword evidence="1 3" id="KW-0032">Aminotransferase</keyword>
<dbReference type="GO" id="GO:0030170">
    <property type="term" value="F:pyridoxal phosphate binding"/>
    <property type="evidence" value="ECO:0007669"/>
    <property type="project" value="InterPro"/>
</dbReference>
<dbReference type="PANTHER" id="PTHR43510:SF1">
    <property type="entry name" value="AMINOTRANSFERASE FUNCTION, HYPOTHETICAL (EUROFUNG)"/>
    <property type="match status" value="1"/>
</dbReference>
<organism evidence="3 4">
    <name type="scientific">Candidatus Doudnabacteria bacterium RIFCSPHIGHO2_12_FULL_48_16</name>
    <dbReference type="NCBI Taxonomy" id="1817838"/>
    <lineage>
        <taxon>Bacteria</taxon>
        <taxon>Candidatus Doudnaibacteriota</taxon>
    </lineage>
</organism>
<dbReference type="GO" id="GO:0008483">
    <property type="term" value="F:transaminase activity"/>
    <property type="evidence" value="ECO:0007669"/>
    <property type="project" value="UniProtKB-KW"/>
</dbReference>
<accession>A0A1F5PKM6</accession>
<keyword evidence="1 3" id="KW-0808">Transferase</keyword>
<dbReference type="InterPro" id="IPR015424">
    <property type="entry name" value="PyrdxlP-dep_Trfase"/>
</dbReference>
<comment type="caution">
    <text evidence="3">The sequence shown here is derived from an EMBL/GenBank/DDBJ whole genome shotgun (WGS) entry which is preliminary data.</text>
</comment>
<comment type="similarity">
    <text evidence="1">Belongs to the class-I pyridoxal-phosphate-dependent aminotransferase family.</text>
</comment>
<dbReference type="InterPro" id="IPR015422">
    <property type="entry name" value="PyrdxlP-dep_Trfase_small"/>
</dbReference>
<dbReference type="Proteomes" id="UP000177682">
    <property type="component" value="Unassembled WGS sequence"/>
</dbReference>
<dbReference type="AlphaFoldDB" id="A0A1F5PKM6"/>
<dbReference type="Gene3D" id="3.90.1150.10">
    <property type="entry name" value="Aspartate Aminotransferase, domain 1"/>
    <property type="match status" value="1"/>
</dbReference>
<comment type="cofactor">
    <cofactor evidence="1">
        <name>pyridoxal 5'-phosphate</name>
        <dbReference type="ChEBI" id="CHEBI:597326"/>
    </cofactor>
</comment>
<proteinExistence type="inferred from homology"/>
<protein>
    <recommendedName>
        <fullName evidence="1">Aminotransferase</fullName>
        <ecNumber evidence="1">2.6.1.-</ecNumber>
    </recommendedName>
</protein>
<dbReference type="Gene3D" id="3.40.640.10">
    <property type="entry name" value="Type I PLP-dependent aspartate aminotransferase-like (Major domain)"/>
    <property type="match status" value="1"/>
</dbReference>
<sequence length="375" mass="43061">MKLKPFKLERYFDKYEFSVKHLLSSSDSQPLTQEEVLQMAGPDELNLWNNLGLGYTESKGLPVLREEIAKLYKNTSASQVLVVTPEEGIFITMSCLLKKDDHIISTFPGYQSLYEVADGIGCEITKWHPEEKNGWRFSPEFLNENIKPSTKAIIFNFPHNPTGYLPSQKEFSQIIDIARQHNLWVFSDEMYRFLEFNAEDRLPSACEVYEKAITLCGMSKSFGMPGIRIGWLITQDGEFCQELVSFKDYTTICSSAPSEVLALIGLKSKEKILLRQFAIVNNNLKIAEEFFRKYPNLFSWIKPKAGTISFPKLLFTDDAFEFCETLVQKIGIMLLPSTVYDYGNNHVRFAFGRKSMQEALKLFEGYLKENVINKV</sequence>
<dbReference type="InterPro" id="IPR004839">
    <property type="entry name" value="Aminotransferase_I/II_large"/>
</dbReference>
<evidence type="ECO:0000313" key="4">
    <source>
        <dbReference type="Proteomes" id="UP000177682"/>
    </source>
</evidence>
<evidence type="ECO:0000259" key="2">
    <source>
        <dbReference type="Pfam" id="PF00155"/>
    </source>
</evidence>
<feature type="domain" description="Aminotransferase class I/classII large" evidence="2">
    <location>
        <begin position="53"/>
        <end position="351"/>
    </location>
</feature>
<dbReference type="CDD" id="cd00609">
    <property type="entry name" value="AAT_like"/>
    <property type="match status" value="1"/>
</dbReference>
<evidence type="ECO:0000313" key="3">
    <source>
        <dbReference type="EMBL" id="OGE90476.1"/>
    </source>
</evidence>
<dbReference type="SUPFAM" id="SSF53383">
    <property type="entry name" value="PLP-dependent transferases"/>
    <property type="match status" value="1"/>
</dbReference>
<dbReference type="PROSITE" id="PS00105">
    <property type="entry name" value="AA_TRANSFER_CLASS_1"/>
    <property type="match status" value="1"/>
</dbReference>
<dbReference type="EMBL" id="MFEY01000006">
    <property type="protein sequence ID" value="OGE90476.1"/>
    <property type="molecule type" value="Genomic_DNA"/>
</dbReference>
<reference evidence="3 4" key="1">
    <citation type="journal article" date="2016" name="Nat. Commun.">
        <title>Thousands of microbial genomes shed light on interconnected biogeochemical processes in an aquifer system.</title>
        <authorList>
            <person name="Anantharaman K."/>
            <person name="Brown C.T."/>
            <person name="Hug L.A."/>
            <person name="Sharon I."/>
            <person name="Castelle C.J."/>
            <person name="Probst A.J."/>
            <person name="Thomas B.C."/>
            <person name="Singh A."/>
            <person name="Wilkins M.J."/>
            <person name="Karaoz U."/>
            <person name="Brodie E.L."/>
            <person name="Williams K.H."/>
            <person name="Hubbard S.S."/>
            <person name="Banfield J.F."/>
        </authorList>
    </citation>
    <scope>NUCLEOTIDE SEQUENCE [LARGE SCALE GENOMIC DNA]</scope>
</reference>
<dbReference type="InterPro" id="IPR015421">
    <property type="entry name" value="PyrdxlP-dep_Trfase_major"/>
</dbReference>
<dbReference type="EC" id="2.6.1.-" evidence="1"/>
<gene>
    <name evidence="3" type="ORF">A3E29_05025</name>
</gene>
<evidence type="ECO:0000256" key="1">
    <source>
        <dbReference type="RuleBase" id="RU000481"/>
    </source>
</evidence>